<evidence type="ECO:0000313" key="4">
    <source>
        <dbReference type="EMBL" id="QDG53416.1"/>
    </source>
</evidence>
<feature type="signal peptide" evidence="3">
    <location>
        <begin position="1"/>
        <end position="30"/>
    </location>
</feature>
<evidence type="ECO:0000256" key="3">
    <source>
        <dbReference type="SAM" id="SignalP"/>
    </source>
</evidence>
<keyword evidence="5" id="KW-1185">Reference proteome</keyword>
<keyword evidence="2" id="KW-0812">Transmembrane</keyword>
<organism evidence="4 5">
    <name type="scientific">Persicimonas caeni</name>
    <dbReference type="NCBI Taxonomy" id="2292766"/>
    <lineage>
        <taxon>Bacteria</taxon>
        <taxon>Deltaproteobacteria</taxon>
        <taxon>Bradymonadales</taxon>
        <taxon>Bradymonadaceae</taxon>
        <taxon>Persicimonas</taxon>
    </lineage>
</organism>
<dbReference type="Proteomes" id="UP000315995">
    <property type="component" value="Chromosome"/>
</dbReference>
<feature type="coiled-coil region" evidence="1">
    <location>
        <begin position="71"/>
        <end position="124"/>
    </location>
</feature>
<name>A0A4Y6PYM0_PERCE</name>
<keyword evidence="3" id="KW-0732">Signal</keyword>
<evidence type="ECO:0000256" key="1">
    <source>
        <dbReference type="SAM" id="Coils"/>
    </source>
</evidence>
<accession>A0A4Y6PYM0</accession>
<feature type="transmembrane region" description="Helical" evidence="2">
    <location>
        <begin position="143"/>
        <end position="163"/>
    </location>
</feature>
<evidence type="ECO:0000256" key="2">
    <source>
        <dbReference type="SAM" id="Phobius"/>
    </source>
</evidence>
<protein>
    <submittedName>
        <fullName evidence="4">Uncharacterized protein</fullName>
    </submittedName>
</protein>
<dbReference type="EMBL" id="CP041186">
    <property type="protein sequence ID" value="QDG53416.1"/>
    <property type="molecule type" value="Genomic_DNA"/>
</dbReference>
<keyword evidence="2" id="KW-1133">Transmembrane helix</keyword>
<reference evidence="4 5" key="1">
    <citation type="submission" date="2019-06" db="EMBL/GenBank/DDBJ databases">
        <title>Persicimonas caeni gen. nov., sp. nov., a predatory bacterium isolated from solar saltern.</title>
        <authorList>
            <person name="Wang S."/>
        </authorList>
    </citation>
    <scope>NUCLEOTIDE SEQUENCE [LARGE SCALE GENOMIC DNA]</scope>
    <source>
        <strain evidence="4 5">YN101</strain>
    </source>
</reference>
<dbReference type="AlphaFoldDB" id="A0A4Y6PYM0"/>
<sequence>MHTEHSSNLSSTRGYLVAAGAVLIALSALAQPAQAQSREQQTVEKVEKIVAMTDDLGAWERYSCKTFVETLEQTDDEAKEALAELQAWEEENGEAPWSEGKEAVAKWERERIRLSNAVARYEQRAVSRHEALADCAEDASTKGFMWIGALVLLVGVGGAGFLWRMKKG</sequence>
<dbReference type="RefSeq" id="WP_141199872.1">
    <property type="nucleotide sequence ID" value="NZ_CP041186.1"/>
</dbReference>
<accession>A0A5B8YCM1</accession>
<evidence type="ECO:0000313" key="5">
    <source>
        <dbReference type="Proteomes" id="UP000315995"/>
    </source>
</evidence>
<feature type="chain" id="PRO_5030106699" evidence="3">
    <location>
        <begin position="31"/>
        <end position="168"/>
    </location>
</feature>
<keyword evidence="1" id="KW-0175">Coiled coil</keyword>
<keyword evidence="2" id="KW-0472">Membrane</keyword>
<proteinExistence type="predicted"/>
<gene>
    <name evidence="4" type="ORF">FIV42_22525</name>
</gene>